<dbReference type="Proteomes" id="UP000031523">
    <property type="component" value="Chromosome"/>
</dbReference>
<evidence type="ECO:0000313" key="1">
    <source>
        <dbReference type="EMBL" id="AJE82950.1"/>
    </source>
</evidence>
<name>A0A0B5EUP2_STRA4</name>
<dbReference type="KEGG" id="sals:SLNWT_2574"/>
<proteinExistence type="predicted"/>
<accession>A0A0B5EUP2</accession>
<reference evidence="1 2" key="1">
    <citation type="submission" date="2015-01" db="EMBL/GenBank/DDBJ databases">
        <title>Enhanced salinomycin production by adjusting the supply of polyketide extender units in Streptomyce albus DSM 41398.</title>
        <authorList>
            <person name="Lu C."/>
        </authorList>
    </citation>
    <scope>NUCLEOTIDE SEQUENCE [LARGE SCALE GENOMIC DNA]</scope>
    <source>
        <strain evidence="2">ATCC 21838 / DSM 41398 / FERM P-419 / JCM 4703 / NBRC 107858</strain>
    </source>
</reference>
<evidence type="ECO:0000313" key="2">
    <source>
        <dbReference type="Proteomes" id="UP000031523"/>
    </source>
</evidence>
<keyword evidence="2" id="KW-1185">Reference proteome</keyword>
<gene>
    <name evidence="1" type="ORF">SLNWT_2574</name>
</gene>
<sequence length="50" mass="5572">MRPSSDFASPRCCRWPVFGRTTRVKLQVCDSERVKPGSAIEPVIHSAEPS</sequence>
<dbReference type="AlphaFoldDB" id="A0A0B5EUP2"/>
<organism evidence="1 2">
    <name type="scientific">Streptomyces albus (strain ATCC 21838 / DSM 41398 / FERM P-419 / JCM 4703 / NBRC 107858)</name>
    <dbReference type="NCBI Taxonomy" id="1081613"/>
    <lineage>
        <taxon>Bacteria</taxon>
        <taxon>Bacillati</taxon>
        <taxon>Actinomycetota</taxon>
        <taxon>Actinomycetes</taxon>
        <taxon>Kitasatosporales</taxon>
        <taxon>Streptomycetaceae</taxon>
        <taxon>Streptomyces</taxon>
    </lineage>
</organism>
<protein>
    <submittedName>
        <fullName evidence="1">Uncharacterized protein</fullName>
    </submittedName>
</protein>
<dbReference type="EMBL" id="CP010519">
    <property type="protein sequence ID" value="AJE82950.1"/>
    <property type="molecule type" value="Genomic_DNA"/>
</dbReference>